<feature type="DNA-binding region" description="HMG box" evidence="1">
    <location>
        <begin position="58"/>
        <end position="127"/>
    </location>
</feature>
<name>A0A9N9EPN0_9GLOM</name>
<keyword evidence="5" id="KW-1185">Reference proteome</keyword>
<dbReference type="InterPro" id="IPR009071">
    <property type="entry name" value="HMG_box_dom"/>
</dbReference>
<keyword evidence="1" id="KW-0539">Nucleus</keyword>
<evidence type="ECO:0000313" key="5">
    <source>
        <dbReference type="Proteomes" id="UP000789405"/>
    </source>
</evidence>
<dbReference type="AlphaFoldDB" id="A0A9N9EPN0"/>
<dbReference type="SMART" id="SM00398">
    <property type="entry name" value="HMG"/>
    <property type="match status" value="1"/>
</dbReference>
<dbReference type="Gene3D" id="1.10.30.10">
    <property type="entry name" value="High mobility group box domain"/>
    <property type="match status" value="1"/>
</dbReference>
<feature type="compositionally biased region" description="Basic residues" evidence="2">
    <location>
        <begin position="129"/>
        <end position="147"/>
    </location>
</feature>
<evidence type="ECO:0000259" key="3">
    <source>
        <dbReference type="PROSITE" id="PS50118"/>
    </source>
</evidence>
<dbReference type="InterPro" id="IPR036910">
    <property type="entry name" value="HMG_box_dom_sf"/>
</dbReference>
<dbReference type="OrthoDB" id="6247875at2759"/>
<feature type="domain" description="HMG box" evidence="3">
    <location>
        <begin position="58"/>
        <end position="127"/>
    </location>
</feature>
<proteinExistence type="predicted"/>
<gene>
    <name evidence="4" type="ORF">DERYTH_LOCUS12223</name>
</gene>
<keyword evidence="1" id="KW-0238">DNA-binding</keyword>
<protein>
    <submittedName>
        <fullName evidence="4">14011_t:CDS:1</fullName>
    </submittedName>
</protein>
<dbReference type="GO" id="GO:0003677">
    <property type="term" value="F:DNA binding"/>
    <property type="evidence" value="ECO:0007669"/>
    <property type="project" value="UniProtKB-UniRule"/>
</dbReference>
<dbReference type="GO" id="GO:0005634">
    <property type="term" value="C:nucleus"/>
    <property type="evidence" value="ECO:0007669"/>
    <property type="project" value="UniProtKB-UniRule"/>
</dbReference>
<organism evidence="4 5">
    <name type="scientific">Dentiscutata erythropus</name>
    <dbReference type="NCBI Taxonomy" id="1348616"/>
    <lineage>
        <taxon>Eukaryota</taxon>
        <taxon>Fungi</taxon>
        <taxon>Fungi incertae sedis</taxon>
        <taxon>Mucoromycota</taxon>
        <taxon>Glomeromycotina</taxon>
        <taxon>Glomeromycetes</taxon>
        <taxon>Diversisporales</taxon>
        <taxon>Gigasporaceae</taxon>
        <taxon>Dentiscutata</taxon>
    </lineage>
</organism>
<dbReference type="PROSITE" id="PS50118">
    <property type="entry name" value="HMG_BOX_2"/>
    <property type="match status" value="1"/>
</dbReference>
<feature type="region of interest" description="Disordered" evidence="2">
    <location>
        <begin position="121"/>
        <end position="178"/>
    </location>
</feature>
<comment type="caution">
    <text evidence="4">The sequence shown here is derived from an EMBL/GenBank/DDBJ whole genome shotgun (WGS) entry which is preliminary data.</text>
</comment>
<dbReference type="Proteomes" id="UP000789405">
    <property type="component" value="Unassembled WGS sequence"/>
</dbReference>
<dbReference type="SUPFAM" id="SSF47095">
    <property type="entry name" value="HMG-box"/>
    <property type="match status" value="1"/>
</dbReference>
<accession>A0A9N9EPN0</accession>
<sequence>MESSRFQFSLNITHSFYEEFLRIRPPCELAIKRDELISPSVNSRNISNHIKDPKNYKNPRPLNSFMLFRKNYQAKLKSLGVKNTTIGEVSSWASKIWEEQPTPVKNYFEIAAEAAKEIHKEKDPTYRYSPKKNRKTKSNKISKKAHNNTKVEINRSPFPDYDQRPDVDIPRSNNLNGDPNEDEIFFQNLIKYTNVLL</sequence>
<dbReference type="CDD" id="cd01389">
    <property type="entry name" value="HMG-box_ROX1-like"/>
    <property type="match status" value="1"/>
</dbReference>
<evidence type="ECO:0000256" key="2">
    <source>
        <dbReference type="SAM" id="MobiDB-lite"/>
    </source>
</evidence>
<reference evidence="4" key="1">
    <citation type="submission" date="2021-06" db="EMBL/GenBank/DDBJ databases">
        <authorList>
            <person name="Kallberg Y."/>
            <person name="Tangrot J."/>
            <person name="Rosling A."/>
        </authorList>
    </citation>
    <scope>NUCLEOTIDE SEQUENCE</scope>
    <source>
        <strain evidence="4">MA453B</strain>
    </source>
</reference>
<evidence type="ECO:0000313" key="4">
    <source>
        <dbReference type="EMBL" id="CAG8688633.1"/>
    </source>
</evidence>
<evidence type="ECO:0000256" key="1">
    <source>
        <dbReference type="PROSITE-ProRule" id="PRU00267"/>
    </source>
</evidence>
<dbReference type="Pfam" id="PF00505">
    <property type="entry name" value="HMG_box"/>
    <property type="match status" value="1"/>
</dbReference>
<dbReference type="EMBL" id="CAJVPY010007908">
    <property type="protein sequence ID" value="CAG8688633.1"/>
    <property type="molecule type" value="Genomic_DNA"/>
</dbReference>